<keyword evidence="2" id="KW-0812">Transmembrane</keyword>
<organism evidence="4 5">
    <name type="scientific">Rhodocollybia butyracea</name>
    <dbReference type="NCBI Taxonomy" id="206335"/>
    <lineage>
        <taxon>Eukaryota</taxon>
        <taxon>Fungi</taxon>
        <taxon>Dikarya</taxon>
        <taxon>Basidiomycota</taxon>
        <taxon>Agaricomycotina</taxon>
        <taxon>Agaricomycetes</taxon>
        <taxon>Agaricomycetidae</taxon>
        <taxon>Agaricales</taxon>
        <taxon>Marasmiineae</taxon>
        <taxon>Omphalotaceae</taxon>
        <taxon>Rhodocollybia</taxon>
    </lineage>
</organism>
<accession>A0A9P5U853</accession>
<feature type="transmembrane region" description="Helical" evidence="2">
    <location>
        <begin position="205"/>
        <end position="223"/>
    </location>
</feature>
<feature type="domain" description="DUF6533" evidence="3">
    <location>
        <begin position="15"/>
        <end position="52"/>
    </location>
</feature>
<feature type="transmembrane region" description="Helical" evidence="2">
    <location>
        <begin position="6"/>
        <end position="22"/>
    </location>
</feature>
<keyword evidence="2" id="KW-0472">Membrane</keyword>
<comment type="caution">
    <text evidence="4">The sequence shown here is derived from an EMBL/GenBank/DDBJ whole genome shotgun (WGS) entry which is preliminary data.</text>
</comment>
<dbReference type="AlphaFoldDB" id="A0A9P5U853"/>
<feature type="transmembrane region" description="Helical" evidence="2">
    <location>
        <begin position="86"/>
        <end position="106"/>
    </location>
</feature>
<feature type="transmembrane region" description="Helical" evidence="2">
    <location>
        <begin position="43"/>
        <end position="66"/>
    </location>
</feature>
<dbReference type="Pfam" id="PF20151">
    <property type="entry name" value="DUF6533"/>
    <property type="match status" value="1"/>
</dbReference>
<keyword evidence="2" id="KW-1133">Transmembrane helix</keyword>
<feature type="transmembrane region" description="Helical" evidence="2">
    <location>
        <begin position="165"/>
        <end position="184"/>
    </location>
</feature>
<evidence type="ECO:0000313" key="5">
    <source>
        <dbReference type="Proteomes" id="UP000772434"/>
    </source>
</evidence>
<reference evidence="4" key="1">
    <citation type="submission" date="2020-11" db="EMBL/GenBank/DDBJ databases">
        <authorList>
            <consortium name="DOE Joint Genome Institute"/>
            <person name="Ahrendt S."/>
            <person name="Riley R."/>
            <person name="Andreopoulos W."/>
            <person name="Labutti K."/>
            <person name="Pangilinan J."/>
            <person name="Ruiz-Duenas F.J."/>
            <person name="Barrasa J.M."/>
            <person name="Sanchez-Garcia M."/>
            <person name="Camarero S."/>
            <person name="Miyauchi S."/>
            <person name="Serrano A."/>
            <person name="Linde D."/>
            <person name="Babiker R."/>
            <person name="Drula E."/>
            <person name="Ayuso-Fernandez I."/>
            <person name="Pacheco R."/>
            <person name="Padilla G."/>
            <person name="Ferreira P."/>
            <person name="Barriuso J."/>
            <person name="Kellner H."/>
            <person name="Castanera R."/>
            <person name="Alfaro M."/>
            <person name="Ramirez L."/>
            <person name="Pisabarro A.G."/>
            <person name="Kuo A."/>
            <person name="Tritt A."/>
            <person name="Lipzen A."/>
            <person name="He G."/>
            <person name="Yan M."/>
            <person name="Ng V."/>
            <person name="Cullen D."/>
            <person name="Martin F."/>
            <person name="Rosso M.-N."/>
            <person name="Henrissat B."/>
            <person name="Hibbett D."/>
            <person name="Martinez A.T."/>
            <person name="Grigoriev I.V."/>
        </authorList>
    </citation>
    <scope>NUCLEOTIDE SEQUENCE</scope>
    <source>
        <strain evidence="4">AH 40177</strain>
    </source>
</reference>
<sequence>MHIQLIAAVLGLVTTGCDIALTRRDEALYMWKKPLRISFVRCVFIFMRYLPVAIHIIDVVLTGMSVDGTGQVPAEVYCMRILISRYFASYCMVVLLELALMLRVFALYDRSRVIGVFLLFLMVSRIAGAVYHTMQRVLRLEAMDINFNSHCIPALTFNHGSSNPVMVFVCAELTIQLVILALVLKRTVWDLRQYSHLLFSVLKRDGLIIFGAMGVAMIAIGVGEAKKGTATLFVFPLFISLISTVGCHAILNLQKLGSAGADATEEKKEPELTTFNTMHLTTWDERTFQIVDYLPNALENEIVTMREPPSSSRDAYTERTGESLSQMSFV</sequence>
<evidence type="ECO:0000313" key="4">
    <source>
        <dbReference type="EMBL" id="KAF9070590.1"/>
    </source>
</evidence>
<name>A0A9P5U853_9AGAR</name>
<dbReference type="InterPro" id="IPR045340">
    <property type="entry name" value="DUF6533"/>
</dbReference>
<dbReference type="OrthoDB" id="3020506at2759"/>
<dbReference type="Proteomes" id="UP000772434">
    <property type="component" value="Unassembled WGS sequence"/>
</dbReference>
<feature type="transmembrane region" description="Helical" evidence="2">
    <location>
        <begin position="113"/>
        <end position="134"/>
    </location>
</feature>
<proteinExistence type="predicted"/>
<feature type="region of interest" description="Disordered" evidence="1">
    <location>
        <begin position="305"/>
        <end position="330"/>
    </location>
</feature>
<keyword evidence="5" id="KW-1185">Reference proteome</keyword>
<evidence type="ECO:0000259" key="3">
    <source>
        <dbReference type="Pfam" id="PF20151"/>
    </source>
</evidence>
<gene>
    <name evidence="4" type="ORF">BDP27DRAFT_1446891</name>
</gene>
<evidence type="ECO:0000256" key="1">
    <source>
        <dbReference type="SAM" id="MobiDB-lite"/>
    </source>
</evidence>
<feature type="transmembrane region" description="Helical" evidence="2">
    <location>
        <begin position="229"/>
        <end position="251"/>
    </location>
</feature>
<dbReference type="EMBL" id="JADNRY010000039">
    <property type="protein sequence ID" value="KAF9070590.1"/>
    <property type="molecule type" value="Genomic_DNA"/>
</dbReference>
<evidence type="ECO:0000256" key="2">
    <source>
        <dbReference type="SAM" id="Phobius"/>
    </source>
</evidence>
<protein>
    <recommendedName>
        <fullName evidence="3">DUF6533 domain-containing protein</fullName>
    </recommendedName>
</protein>